<feature type="domain" description="Protein DA1-like" evidence="1">
    <location>
        <begin position="75"/>
        <end position="161"/>
    </location>
</feature>
<dbReference type="EMBL" id="JBHRSF010000019">
    <property type="protein sequence ID" value="MFC2995287.1"/>
    <property type="molecule type" value="Genomic_DNA"/>
</dbReference>
<dbReference type="RefSeq" id="WP_107009787.1">
    <property type="nucleotide sequence ID" value="NZ_JBHRSF010000019.1"/>
</dbReference>
<evidence type="ECO:0000259" key="1">
    <source>
        <dbReference type="Pfam" id="PF12315"/>
    </source>
</evidence>
<reference evidence="2" key="4">
    <citation type="submission" date="2024-09" db="EMBL/GenBank/DDBJ databases">
        <authorList>
            <person name="Sun Q."/>
            <person name="Mori K."/>
        </authorList>
    </citation>
    <scope>NUCLEOTIDE SEQUENCE</scope>
    <source>
        <strain evidence="2">KCTC 62575</strain>
    </source>
</reference>
<dbReference type="Proteomes" id="UP000240957">
    <property type="component" value="Unassembled WGS sequence"/>
</dbReference>
<protein>
    <submittedName>
        <fullName evidence="3">Protein DA1</fullName>
    </submittedName>
</protein>
<dbReference type="InterPro" id="IPR022087">
    <property type="entry name" value="DA1-like_dom"/>
</dbReference>
<reference evidence="3 4" key="2">
    <citation type="submission" date="2018-08" db="EMBL/GenBank/DDBJ databases">
        <title>The draft genome of Acinetobacter sichuanensis strain WCHAc060041.</title>
        <authorList>
            <person name="Qin J."/>
            <person name="Feng Y."/>
            <person name="Zong Z."/>
        </authorList>
    </citation>
    <scope>NUCLEOTIDE SEQUENCE [LARGE SCALE GENOMIC DNA]</scope>
    <source>
        <strain evidence="3 4">WCHAc060041</strain>
    </source>
</reference>
<name>A0A371YKR9_9GAMM</name>
<comment type="caution">
    <text evidence="3">The sequence shown here is derived from an EMBL/GenBank/DDBJ whole genome shotgun (WGS) entry which is preliminary data.</text>
</comment>
<reference evidence="2" key="1">
    <citation type="journal article" date="2014" name="Int. J. Syst. Evol. Microbiol.">
        <title>Complete genome of a new Firmicutes species belonging to the dominant human colonic microbiota ('Ruminococcus bicirculans') reveals two chromosomes and a selective capacity to utilize plant glucans.</title>
        <authorList>
            <consortium name="NISC Comparative Sequencing Program"/>
            <person name="Wegmann U."/>
            <person name="Louis P."/>
            <person name="Goesmann A."/>
            <person name="Henrissat B."/>
            <person name="Duncan S.H."/>
            <person name="Flint H.J."/>
        </authorList>
    </citation>
    <scope>NUCLEOTIDE SEQUENCE</scope>
    <source>
        <strain evidence="2">KCTC 62575</strain>
    </source>
</reference>
<reference evidence="5" key="3">
    <citation type="journal article" date="2019" name="Int. J. Syst. Evol. Microbiol.">
        <title>The Global Catalogue of Microorganisms (GCM) 10K type strain sequencing project: providing services to taxonomists for standard genome sequencing and annotation.</title>
        <authorList>
            <consortium name="The Broad Institute Genomics Platform"/>
            <consortium name="The Broad Institute Genome Sequencing Center for Infectious Disease"/>
            <person name="Wu L."/>
            <person name="Ma J."/>
        </authorList>
    </citation>
    <scope>NUCLEOTIDE SEQUENCE [LARGE SCALE GENOMIC DNA]</scope>
    <source>
        <strain evidence="5">KCTC 62575</strain>
    </source>
</reference>
<dbReference type="OrthoDB" id="1120323at2"/>
<organism evidence="3 4">
    <name type="scientific">Acinetobacter sichuanensis</name>
    <dbReference type="NCBI Taxonomy" id="2136183"/>
    <lineage>
        <taxon>Bacteria</taxon>
        <taxon>Pseudomonadati</taxon>
        <taxon>Pseudomonadota</taxon>
        <taxon>Gammaproteobacteria</taxon>
        <taxon>Moraxellales</taxon>
        <taxon>Moraxellaceae</taxon>
        <taxon>Acinetobacter</taxon>
    </lineage>
</organism>
<dbReference type="AlphaFoldDB" id="A0A371YKR9"/>
<dbReference type="Pfam" id="PF12315">
    <property type="entry name" value="DA1-like"/>
    <property type="match status" value="1"/>
</dbReference>
<gene>
    <name evidence="2" type="ORF">ACFODO_08410</name>
    <name evidence="3" type="ORF">C9E89_018510</name>
</gene>
<evidence type="ECO:0000313" key="4">
    <source>
        <dbReference type="Proteomes" id="UP000240957"/>
    </source>
</evidence>
<sequence length="210" mass="24530">MILDYFQRQVLYPCYYCQHQHFKHDILSYADGRMLCKDCAKHIIVSRENLQVVAQWVLKQIEDLGLKFTRGHTYVSLVSKEKMISLGFDQAEGLATNIIATDMFFKNKHLNAQIYVIYGMPTANLVWVLSHEIGHVLVSQHQYQFNTQEAEEGFCQLIALLVSQKSQNPLMPRVLYKEFNNPDPVYGDELRKAYEAYKQQGFSNYFRAFI</sequence>
<dbReference type="SUPFAM" id="SSF55486">
    <property type="entry name" value="Metalloproteases ('zincins'), catalytic domain"/>
    <property type="match status" value="1"/>
</dbReference>
<keyword evidence="5" id="KW-1185">Reference proteome</keyword>
<evidence type="ECO:0000313" key="2">
    <source>
        <dbReference type="EMBL" id="MFC2995287.1"/>
    </source>
</evidence>
<evidence type="ECO:0000313" key="5">
    <source>
        <dbReference type="Proteomes" id="UP001595455"/>
    </source>
</evidence>
<evidence type="ECO:0000313" key="3">
    <source>
        <dbReference type="EMBL" id="RFC82051.1"/>
    </source>
</evidence>
<accession>A0A371YKR9</accession>
<proteinExistence type="predicted"/>
<dbReference type="Proteomes" id="UP001595455">
    <property type="component" value="Unassembled WGS sequence"/>
</dbReference>
<dbReference type="EMBL" id="PYIX02000045">
    <property type="protein sequence ID" value="RFC82051.1"/>
    <property type="molecule type" value="Genomic_DNA"/>
</dbReference>